<comment type="caution">
    <text evidence="1">The sequence shown here is derived from an EMBL/GenBank/DDBJ whole genome shotgun (WGS) entry which is preliminary data.</text>
</comment>
<proteinExistence type="predicted"/>
<evidence type="ECO:0000313" key="1">
    <source>
        <dbReference type="EMBL" id="KAF5713140.1"/>
    </source>
</evidence>
<dbReference type="OrthoDB" id="5069183at2759"/>
<name>A0A8H5YKW7_9HYPO</name>
<reference evidence="1 2" key="1">
    <citation type="submission" date="2020-05" db="EMBL/GenBank/DDBJ databases">
        <title>Identification and distribution of gene clusters putatively required for synthesis of sphingolipid metabolism inhibitors in phylogenetically diverse species of the filamentous fungus Fusarium.</title>
        <authorList>
            <person name="Kim H.-S."/>
            <person name="Busman M."/>
            <person name="Brown D.W."/>
            <person name="Divon H."/>
            <person name="Uhlig S."/>
            <person name="Proctor R.H."/>
        </authorList>
    </citation>
    <scope>NUCLEOTIDE SEQUENCE [LARGE SCALE GENOMIC DNA]</scope>
    <source>
        <strain evidence="1 2">NRRL 66235</strain>
    </source>
</reference>
<dbReference type="EMBL" id="JAAOAN010000268">
    <property type="protein sequence ID" value="KAF5713140.1"/>
    <property type="molecule type" value="Genomic_DNA"/>
</dbReference>
<gene>
    <name evidence="1" type="ORF">FMUND_8086</name>
</gene>
<dbReference type="Proteomes" id="UP000544331">
    <property type="component" value="Unassembled WGS sequence"/>
</dbReference>
<keyword evidence="2" id="KW-1185">Reference proteome</keyword>
<sequence>MQSSSSSEVEHSQPTVGELKELIEMNMKALYVPKKVRLFLVKRVEKQSGQVLYGAGVGSFESTSCTDILLRSSGKRLTIESALEDILDQTMAKLSEEVLFPEWCIKELSVFK</sequence>
<evidence type="ECO:0000313" key="2">
    <source>
        <dbReference type="Proteomes" id="UP000544331"/>
    </source>
</evidence>
<dbReference type="AlphaFoldDB" id="A0A8H5YKW7"/>
<organism evidence="1 2">
    <name type="scientific">Fusarium mundagurra</name>
    <dbReference type="NCBI Taxonomy" id="1567541"/>
    <lineage>
        <taxon>Eukaryota</taxon>
        <taxon>Fungi</taxon>
        <taxon>Dikarya</taxon>
        <taxon>Ascomycota</taxon>
        <taxon>Pezizomycotina</taxon>
        <taxon>Sordariomycetes</taxon>
        <taxon>Hypocreomycetidae</taxon>
        <taxon>Hypocreales</taxon>
        <taxon>Nectriaceae</taxon>
        <taxon>Fusarium</taxon>
        <taxon>Fusarium fujikuroi species complex</taxon>
    </lineage>
</organism>
<protein>
    <submittedName>
        <fullName evidence="1">Uncharacterized protein</fullName>
    </submittedName>
</protein>
<accession>A0A8H5YKW7</accession>